<reference evidence="2" key="2">
    <citation type="submission" date="2017-12" db="EMBL/GenBank/DDBJ databases">
        <title>Genome sequence of the Bar-tailed Godwit (Limosa lapponica baueri).</title>
        <authorList>
            <person name="Lima N.C.B."/>
            <person name="Parody-Merino A.M."/>
            <person name="Battley P.F."/>
            <person name="Fidler A.E."/>
            <person name="Prosdocimi F."/>
        </authorList>
    </citation>
    <scope>NUCLEOTIDE SEQUENCE [LARGE SCALE GENOMIC DNA]</scope>
</reference>
<organism evidence="1 2">
    <name type="scientific">Limosa lapponica baueri</name>
    <dbReference type="NCBI Taxonomy" id="1758121"/>
    <lineage>
        <taxon>Eukaryota</taxon>
        <taxon>Metazoa</taxon>
        <taxon>Chordata</taxon>
        <taxon>Craniata</taxon>
        <taxon>Vertebrata</taxon>
        <taxon>Euteleostomi</taxon>
        <taxon>Archelosauria</taxon>
        <taxon>Archosauria</taxon>
        <taxon>Dinosauria</taxon>
        <taxon>Saurischia</taxon>
        <taxon>Theropoda</taxon>
        <taxon>Coelurosauria</taxon>
        <taxon>Aves</taxon>
        <taxon>Neognathae</taxon>
        <taxon>Neoaves</taxon>
        <taxon>Charadriiformes</taxon>
        <taxon>Scolopacidae</taxon>
        <taxon>Limosa</taxon>
    </lineage>
</organism>
<proteinExistence type="predicted"/>
<accession>A0A2I0TMN6</accession>
<protein>
    <submittedName>
        <fullName evidence="1">Uncharacterized protein</fullName>
    </submittedName>
</protein>
<dbReference type="EMBL" id="KZ508546">
    <property type="protein sequence ID" value="PKU35080.1"/>
    <property type="molecule type" value="Genomic_DNA"/>
</dbReference>
<name>A0A2I0TMN6_LIMLA</name>
<evidence type="ECO:0000313" key="2">
    <source>
        <dbReference type="Proteomes" id="UP000233556"/>
    </source>
</evidence>
<keyword evidence="2" id="KW-1185">Reference proteome</keyword>
<dbReference type="Proteomes" id="UP000233556">
    <property type="component" value="Unassembled WGS sequence"/>
</dbReference>
<gene>
    <name evidence="1" type="ORF">llap_14616</name>
</gene>
<reference evidence="2" key="1">
    <citation type="submission" date="2017-11" db="EMBL/GenBank/DDBJ databases">
        <authorList>
            <person name="Lima N.C."/>
            <person name="Parody-Merino A.M."/>
            <person name="Battley P.F."/>
            <person name="Fidler A.E."/>
            <person name="Prosdocimi F."/>
        </authorList>
    </citation>
    <scope>NUCLEOTIDE SEQUENCE [LARGE SCALE GENOMIC DNA]</scope>
</reference>
<sequence length="93" mass="10448">MSWGIQERAGSLGANMLSHAADNQEPGHRRFRKLQHYHKLLLLSPPPLASDSCPSPRKYDSMSQIRLIFILDPFPSSIHHVALQIDVLAEYSG</sequence>
<dbReference type="AlphaFoldDB" id="A0A2I0TMN6"/>
<evidence type="ECO:0000313" key="1">
    <source>
        <dbReference type="EMBL" id="PKU35080.1"/>
    </source>
</evidence>